<gene>
    <name evidence="2" type="ORF">Thimo_2396</name>
</gene>
<accession>L0GZ71</accession>
<dbReference type="Proteomes" id="UP000010816">
    <property type="component" value="Chromosome"/>
</dbReference>
<feature type="chain" id="PRO_5003943557" description="CHRD domain-containing protein" evidence="1">
    <location>
        <begin position="25"/>
        <end position="156"/>
    </location>
</feature>
<protein>
    <recommendedName>
        <fullName evidence="4">CHRD domain-containing protein</fullName>
    </recommendedName>
</protein>
<evidence type="ECO:0000313" key="3">
    <source>
        <dbReference type="Proteomes" id="UP000010816"/>
    </source>
</evidence>
<dbReference type="AlphaFoldDB" id="L0GZ71"/>
<sequence length="156" mass="16454">MKSRRFAILTALLAILAANLSVSADDQRMKIVKEPENSTALLVTCYSYYTPDSINAPSGTVTVAGLLPSDPSLTVDLTILWGMPSTATLHGTGKLVDGGVNGSVRGALYELGKKAPIAWIDTTLELVYPADGEKGTLSMPKVWGEPLTVIDGCTSQ</sequence>
<evidence type="ECO:0000313" key="2">
    <source>
        <dbReference type="EMBL" id="AGA91132.1"/>
    </source>
</evidence>
<keyword evidence="3" id="KW-1185">Reference proteome</keyword>
<dbReference type="RefSeq" id="WP_015281265.1">
    <property type="nucleotide sequence ID" value="NC_019940.1"/>
</dbReference>
<evidence type="ECO:0008006" key="4">
    <source>
        <dbReference type="Google" id="ProtNLM"/>
    </source>
</evidence>
<dbReference type="HOGENOM" id="CLU_1685770_0_0_6"/>
<keyword evidence="1" id="KW-0732">Signal</keyword>
<proteinExistence type="predicted"/>
<organism evidence="2 3">
    <name type="scientific">Thioflavicoccus mobilis 8321</name>
    <dbReference type="NCBI Taxonomy" id="765912"/>
    <lineage>
        <taxon>Bacteria</taxon>
        <taxon>Pseudomonadati</taxon>
        <taxon>Pseudomonadota</taxon>
        <taxon>Gammaproteobacteria</taxon>
        <taxon>Chromatiales</taxon>
        <taxon>Chromatiaceae</taxon>
        <taxon>Thioflavicoccus</taxon>
    </lineage>
</organism>
<reference evidence="2 3" key="1">
    <citation type="submission" date="2011-09" db="EMBL/GenBank/DDBJ databases">
        <title>Complete sequence of chromosome of Thioflavicoccus mobilis 8321.</title>
        <authorList>
            <consortium name="US DOE Joint Genome Institute"/>
            <person name="Lucas S."/>
            <person name="Han J."/>
            <person name="Lapidus A."/>
            <person name="Cheng J.-F."/>
            <person name="Goodwin L."/>
            <person name="Pitluck S."/>
            <person name="Peters L."/>
            <person name="Ovchinnikova G."/>
            <person name="Lu M."/>
            <person name="Detter J.C."/>
            <person name="Han C."/>
            <person name="Tapia R."/>
            <person name="Land M."/>
            <person name="Hauser L."/>
            <person name="Kyrpides N."/>
            <person name="Ivanova N."/>
            <person name="Pagani I."/>
            <person name="Vogl K."/>
            <person name="Liu Z."/>
            <person name="Imhoff J."/>
            <person name="Thiel V."/>
            <person name="Frigaard N.-U."/>
            <person name="Bryant D."/>
            <person name="Woyke T."/>
        </authorList>
    </citation>
    <scope>NUCLEOTIDE SEQUENCE [LARGE SCALE GENOMIC DNA]</scope>
    <source>
        <strain evidence="2 3">8321</strain>
    </source>
</reference>
<dbReference type="KEGG" id="tmb:Thimo_2396"/>
<name>L0GZ71_9GAMM</name>
<dbReference type="EMBL" id="CP003051">
    <property type="protein sequence ID" value="AGA91132.1"/>
    <property type="molecule type" value="Genomic_DNA"/>
</dbReference>
<feature type="signal peptide" evidence="1">
    <location>
        <begin position="1"/>
        <end position="24"/>
    </location>
</feature>
<evidence type="ECO:0000256" key="1">
    <source>
        <dbReference type="SAM" id="SignalP"/>
    </source>
</evidence>